<evidence type="ECO:0000313" key="8">
    <source>
        <dbReference type="Proteomes" id="UP000077266"/>
    </source>
</evidence>
<dbReference type="PRINTS" id="PR00792">
    <property type="entry name" value="PEPSIN"/>
</dbReference>
<dbReference type="SUPFAM" id="SSF50630">
    <property type="entry name" value="Acid proteases"/>
    <property type="match status" value="1"/>
</dbReference>
<dbReference type="GO" id="GO:0004190">
    <property type="term" value="F:aspartic-type endopeptidase activity"/>
    <property type="evidence" value="ECO:0007669"/>
    <property type="project" value="UniProtKB-KW"/>
</dbReference>
<feature type="signal peptide" evidence="5">
    <location>
        <begin position="1"/>
        <end position="21"/>
    </location>
</feature>
<keyword evidence="5" id="KW-0732">Signal</keyword>
<dbReference type="Pfam" id="PF00026">
    <property type="entry name" value="Asp"/>
    <property type="match status" value="1"/>
</dbReference>
<dbReference type="InterPro" id="IPR001461">
    <property type="entry name" value="Aspartic_peptidase_A1"/>
</dbReference>
<dbReference type="AlphaFoldDB" id="A0A165L4D3"/>
<evidence type="ECO:0000313" key="7">
    <source>
        <dbReference type="EMBL" id="KZV97330.1"/>
    </source>
</evidence>
<protein>
    <submittedName>
        <fullName evidence="7">Acid protease</fullName>
    </submittedName>
</protein>
<keyword evidence="4" id="KW-0378">Hydrolase</keyword>
<feature type="chain" id="PRO_5007861535" evidence="5">
    <location>
        <begin position="22"/>
        <end position="415"/>
    </location>
</feature>
<dbReference type="EMBL" id="KV425931">
    <property type="protein sequence ID" value="KZV97330.1"/>
    <property type="molecule type" value="Genomic_DNA"/>
</dbReference>
<evidence type="ECO:0000256" key="2">
    <source>
        <dbReference type="ARBA" id="ARBA00022750"/>
    </source>
</evidence>
<dbReference type="InterPro" id="IPR001969">
    <property type="entry name" value="Aspartic_peptidase_AS"/>
</dbReference>
<evidence type="ECO:0000256" key="4">
    <source>
        <dbReference type="RuleBase" id="RU000454"/>
    </source>
</evidence>
<keyword evidence="4 7" id="KW-0645">Protease</keyword>
<dbReference type="InterPro" id="IPR034164">
    <property type="entry name" value="Pepsin-like_dom"/>
</dbReference>
<reference evidence="7 8" key="1">
    <citation type="journal article" date="2016" name="Mol. Biol. Evol.">
        <title>Comparative Genomics of Early-Diverging Mushroom-Forming Fungi Provides Insights into the Origins of Lignocellulose Decay Capabilities.</title>
        <authorList>
            <person name="Nagy L.G."/>
            <person name="Riley R."/>
            <person name="Tritt A."/>
            <person name="Adam C."/>
            <person name="Daum C."/>
            <person name="Floudas D."/>
            <person name="Sun H."/>
            <person name="Yadav J.S."/>
            <person name="Pangilinan J."/>
            <person name="Larsson K.H."/>
            <person name="Matsuura K."/>
            <person name="Barry K."/>
            <person name="Labutti K."/>
            <person name="Kuo R."/>
            <person name="Ohm R.A."/>
            <person name="Bhattacharya S.S."/>
            <person name="Shirouzu T."/>
            <person name="Yoshinaga Y."/>
            <person name="Martin F.M."/>
            <person name="Grigoriev I.V."/>
            <person name="Hibbett D.S."/>
        </authorList>
    </citation>
    <scope>NUCLEOTIDE SEQUENCE [LARGE SCALE GENOMIC DNA]</scope>
    <source>
        <strain evidence="7 8">HHB12029</strain>
    </source>
</reference>
<evidence type="ECO:0000256" key="3">
    <source>
        <dbReference type="PIRSR" id="PIRSR601461-1"/>
    </source>
</evidence>
<evidence type="ECO:0000256" key="5">
    <source>
        <dbReference type="SAM" id="SignalP"/>
    </source>
</evidence>
<gene>
    <name evidence="7" type="ORF">EXIGLDRAFT_608140</name>
</gene>
<dbReference type="PROSITE" id="PS00141">
    <property type="entry name" value="ASP_PROTEASE"/>
    <property type="match status" value="2"/>
</dbReference>
<dbReference type="PROSITE" id="PS51767">
    <property type="entry name" value="PEPTIDASE_A1"/>
    <property type="match status" value="1"/>
</dbReference>
<dbReference type="PANTHER" id="PTHR47966:SF51">
    <property type="entry name" value="BETA-SITE APP-CLEAVING ENZYME, ISOFORM A-RELATED"/>
    <property type="match status" value="1"/>
</dbReference>
<feature type="active site" evidence="3">
    <location>
        <position position="287"/>
    </location>
</feature>
<dbReference type="PANTHER" id="PTHR47966">
    <property type="entry name" value="BETA-SITE APP-CLEAVING ENZYME, ISOFORM A-RELATED"/>
    <property type="match status" value="1"/>
</dbReference>
<dbReference type="FunCoup" id="A0A165L4D3">
    <property type="interactions" value="62"/>
</dbReference>
<keyword evidence="2 4" id="KW-0064">Aspartyl protease</keyword>
<feature type="active site" evidence="3">
    <location>
        <position position="109"/>
    </location>
</feature>
<accession>A0A165L4D3</accession>
<dbReference type="InParanoid" id="A0A165L4D3"/>
<comment type="similarity">
    <text evidence="1 4">Belongs to the peptidase A1 family.</text>
</comment>
<dbReference type="Proteomes" id="UP000077266">
    <property type="component" value="Unassembled WGS sequence"/>
</dbReference>
<organism evidence="7 8">
    <name type="scientific">Exidia glandulosa HHB12029</name>
    <dbReference type="NCBI Taxonomy" id="1314781"/>
    <lineage>
        <taxon>Eukaryota</taxon>
        <taxon>Fungi</taxon>
        <taxon>Dikarya</taxon>
        <taxon>Basidiomycota</taxon>
        <taxon>Agaricomycotina</taxon>
        <taxon>Agaricomycetes</taxon>
        <taxon>Auriculariales</taxon>
        <taxon>Exidiaceae</taxon>
        <taxon>Exidia</taxon>
    </lineage>
</organism>
<dbReference type="CDD" id="cd05471">
    <property type="entry name" value="pepsin_like"/>
    <property type="match status" value="1"/>
</dbReference>
<dbReference type="InterPro" id="IPR033121">
    <property type="entry name" value="PEPTIDASE_A1"/>
</dbReference>
<dbReference type="OrthoDB" id="660550at2759"/>
<keyword evidence="8" id="KW-1185">Reference proteome</keyword>
<name>A0A165L4D3_EXIGL</name>
<dbReference type="GO" id="GO:0006508">
    <property type="term" value="P:proteolysis"/>
    <property type="evidence" value="ECO:0007669"/>
    <property type="project" value="UniProtKB-KW"/>
</dbReference>
<sequence length="415" mass="43152">MLSTSFLSLVLFAALGLGVAGLSIHELANSTETSSIRAPIRKLVRHEKLKDLVVHDQAHAKALVHRGTGGKSLSEDAQVAGAAIANLVTTYIASMNVGSPATTYDVIVDTGSSNTWVGSGTPFRFTRTTRNLSESMFVQYGSGFVVGFEVIDQVSFGGPLTIPNQEIGVATASQGFAGVDGIVGLGPTDLTEGTVQGQDTIPTVTDNLFALGIIPAPVISVSFAPTNLTFDVNGELVFGGVDTSKFIGTLSVFRITSSSPANAFFGIDASFSFGGTTILPLSPGIVDTGTTLILLATQAFSAYTKRSGAVPDGATGLLRLTPAQFAALPSLNVIVGGVTFTLTPDAQRWPQQLNTAIGGSTSFVYLIVNTLGSPEGQGLDFILGQFFLERFYSVFDSTGFVGLAPTVFTNATVNN</sequence>
<evidence type="ECO:0000256" key="1">
    <source>
        <dbReference type="ARBA" id="ARBA00007447"/>
    </source>
</evidence>
<dbReference type="InterPro" id="IPR021109">
    <property type="entry name" value="Peptidase_aspartic_dom_sf"/>
</dbReference>
<evidence type="ECO:0000259" key="6">
    <source>
        <dbReference type="PROSITE" id="PS51767"/>
    </source>
</evidence>
<dbReference type="Gene3D" id="2.40.70.10">
    <property type="entry name" value="Acid Proteases"/>
    <property type="match status" value="2"/>
</dbReference>
<proteinExistence type="inferred from homology"/>
<feature type="domain" description="Peptidase A1" evidence="6">
    <location>
        <begin position="91"/>
        <end position="404"/>
    </location>
</feature>